<organism evidence="2 3">
    <name type="scientific">Paraburkholderia eburnea</name>
    <dbReference type="NCBI Taxonomy" id="1189126"/>
    <lineage>
        <taxon>Bacteria</taxon>
        <taxon>Pseudomonadati</taxon>
        <taxon>Pseudomonadota</taxon>
        <taxon>Betaproteobacteria</taxon>
        <taxon>Burkholderiales</taxon>
        <taxon>Burkholderiaceae</taxon>
        <taxon>Paraburkholderia</taxon>
    </lineage>
</organism>
<feature type="compositionally biased region" description="Low complexity" evidence="1">
    <location>
        <begin position="19"/>
        <end position="37"/>
    </location>
</feature>
<comment type="caution">
    <text evidence="2">The sequence shown here is derived from an EMBL/GenBank/DDBJ whole genome shotgun (WGS) entry which is preliminary data.</text>
</comment>
<evidence type="ECO:0000313" key="3">
    <source>
        <dbReference type="Proteomes" id="UP000237381"/>
    </source>
</evidence>
<evidence type="ECO:0000256" key="1">
    <source>
        <dbReference type="SAM" id="MobiDB-lite"/>
    </source>
</evidence>
<dbReference type="EMBL" id="PQGA01000004">
    <property type="protein sequence ID" value="POR52738.1"/>
    <property type="molecule type" value="Genomic_DNA"/>
</dbReference>
<name>A0A2S4MDA8_9BURK</name>
<protein>
    <submittedName>
        <fullName evidence="2">Uncharacterized protein</fullName>
    </submittedName>
</protein>
<reference evidence="2 3" key="1">
    <citation type="submission" date="2018-01" db="EMBL/GenBank/DDBJ databases">
        <title>Genomic Encyclopedia of Type Strains, Phase III (KMG-III): the genomes of soil and plant-associated and newly described type strains.</title>
        <authorList>
            <person name="Whitman W."/>
        </authorList>
    </citation>
    <scope>NUCLEOTIDE SEQUENCE [LARGE SCALE GENOMIC DNA]</scope>
    <source>
        <strain evidence="2 3">JCM 18070</strain>
    </source>
</reference>
<sequence length="185" mass="18697">MPNFLITLRRLLSSRLTRCAPIPDPSSSGPSAPSASSRTNIPYAEQPKPASTACAPEALSTEMKESTMNISLSTIAAAIVSGATAIETAISDVATVVADVKKLVAYVPDLMETFENAYASVTAPDAGAGKLAGVLAALEAVAVKIGADWNDNVKAIISAIIAQAKAAYNAVVSLPISAAAAPATA</sequence>
<accession>A0A2S4MDA8</accession>
<feature type="region of interest" description="Disordered" evidence="1">
    <location>
        <begin position="19"/>
        <end position="50"/>
    </location>
</feature>
<gene>
    <name evidence="2" type="ORF">B0G62_10435</name>
</gene>
<dbReference type="AlphaFoldDB" id="A0A2S4MDA8"/>
<evidence type="ECO:0000313" key="2">
    <source>
        <dbReference type="EMBL" id="POR52738.1"/>
    </source>
</evidence>
<proteinExistence type="predicted"/>
<dbReference type="Proteomes" id="UP000237381">
    <property type="component" value="Unassembled WGS sequence"/>
</dbReference>
<keyword evidence="3" id="KW-1185">Reference proteome</keyword>
<dbReference type="RefSeq" id="WP_146055237.1">
    <property type="nucleotide sequence ID" value="NZ_PQGA01000004.1"/>
</dbReference>